<dbReference type="OrthoDB" id="651601at2759"/>
<keyword evidence="3" id="KW-0862">Zinc</keyword>
<dbReference type="Proteomes" id="UP000585474">
    <property type="component" value="Unassembled WGS sequence"/>
</dbReference>
<proteinExistence type="predicted"/>
<evidence type="ECO:0000256" key="4">
    <source>
        <dbReference type="ARBA" id="ARBA00023015"/>
    </source>
</evidence>
<keyword evidence="9" id="KW-1185">Reference proteome</keyword>
<feature type="compositionally biased region" description="Basic and acidic residues" evidence="6">
    <location>
        <begin position="712"/>
        <end position="727"/>
    </location>
</feature>
<accession>A0A7J0GAI0</accession>
<evidence type="ECO:0000259" key="7">
    <source>
        <dbReference type="Pfam" id="PF23121"/>
    </source>
</evidence>
<feature type="domain" description="AIPP2-like SPOC-like" evidence="7">
    <location>
        <begin position="426"/>
        <end position="549"/>
    </location>
</feature>
<evidence type="ECO:0000256" key="1">
    <source>
        <dbReference type="ARBA" id="ARBA00022723"/>
    </source>
</evidence>
<feature type="region of interest" description="Disordered" evidence="6">
    <location>
        <begin position="712"/>
        <end position="743"/>
    </location>
</feature>
<name>A0A7J0GAI0_9ERIC</name>
<keyword evidence="4" id="KW-0805">Transcription regulation</keyword>
<organism evidence="8 9">
    <name type="scientific">Actinidia rufa</name>
    <dbReference type="NCBI Taxonomy" id="165716"/>
    <lineage>
        <taxon>Eukaryota</taxon>
        <taxon>Viridiplantae</taxon>
        <taxon>Streptophyta</taxon>
        <taxon>Embryophyta</taxon>
        <taxon>Tracheophyta</taxon>
        <taxon>Spermatophyta</taxon>
        <taxon>Magnoliopsida</taxon>
        <taxon>eudicotyledons</taxon>
        <taxon>Gunneridae</taxon>
        <taxon>Pentapetalae</taxon>
        <taxon>asterids</taxon>
        <taxon>Ericales</taxon>
        <taxon>Actinidiaceae</taxon>
        <taxon>Actinidia</taxon>
    </lineage>
</organism>
<dbReference type="EMBL" id="BJWL01000019">
    <property type="protein sequence ID" value="GFZ07698.1"/>
    <property type="molecule type" value="Genomic_DNA"/>
</dbReference>
<evidence type="ECO:0000256" key="3">
    <source>
        <dbReference type="ARBA" id="ARBA00022833"/>
    </source>
</evidence>
<reference evidence="8 9" key="1">
    <citation type="submission" date="2019-07" db="EMBL/GenBank/DDBJ databases">
        <title>De Novo Assembly of kiwifruit Actinidia rufa.</title>
        <authorList>
            <person name="Sugita-Konishi S."/>
            <person name="Sato K."/>
            <person name="Mori E."/>
            <person name="Abe Y."/>
            <person name="Kisaki G."/>
            <person name="Hamano K."/>
            <person name="Suezawa K."/>
            <person name="Otani M."/>
            <person name="Fukuda T."/>
            <person name="Manabe T."/>
            <person name="Gomi K."/>
            <person name="Tabuchi M."/>
            <person name="Akimitsu K."/>
            <person name="Kataoka I."/>
        </authorList>
    </citation>
    <scope>NUCLEOTIDE SEQUENCE [LARGE SCALE GENOMIC DNA]</scope>
    <source>
        <strain evidence="9">cv. Fuchu</strain>
    </source>
</reference>
<evidence type="ECO:0000313" key="8">
    <source>
        <dbReference type="EMBL" id="GFZ07698.1"/>
    </source>
</evidence>
<evidence type="ECO:0000256" key="6">
    <source>
        <dbReference type="SAM" id="MobiDB-lite"/>
    </source>
</evidence>
<dbReference type="GO" id="GO:0140566">
    <property type="term" value="F:histone reader activity"/>
    <property type="evidence" value="ECO:0007669"/>
    <property type="project" value="InterPro"/>
</dbReference>
<protein>
    <recommendedName>
        <fullName evidence="7">AIPP2-like SPOC-like domain-containing protein</fullName>
    </recommendedName>
</protein>
<dbReference type="Pfam" id="PF23121">
    <property type="entry name" value="SPOC_AIPP2"/>
    <property type="match status" value="1"/>
</dbReference>
<gene>
    <name evidence="8" type="ORF">Acr_19g0006350</name>
</gene>
<evidence type="ECO:0000256" key="2">
    <source>
        <dbReference type="ARBA" id="ARBA00022771"/>
    </source>
</evidence>
<feature type="region of interest" description="Disordered" evidence="6">
    <location>
        <begin position="162"/>
        <end position="190"/>
    </location>
</feature>
<dbReference type="InterPro" id="IPR049914">
    <property type="entry name" value="PHD1-3/5-6"/>
</dbReference>
<comment type="caution">
    <text evidence="8">The sequence shown here is derived from an EMBL/GenBank/DDBJ whole genome shotgun (WGS) entry which is preliminary data.</text>
</comment>
<dbReference type="PANTHER" id="PTHR33304:SF36">
    <property type="entry name" value="GB|AAF26970.1-RELATED"/>
    <property type="match status" value="1"/>
</dbReference>
<dbReference type="GO" id="GO:0008270">
    <property type="term" value="F:zinc ion binding"/>
    <property type="evidence" value="ECO:0007669"/>
    <property type="project" value="UniProtKB-KW"/>
</dbReference>
<dbReference type="PANTHER" id="PTHR33304">
    <property type="match status" value="1"/>
</dbReference>
<dbReference type="AlphaFoldDB" id="A0A7J0GAI0"/>
<keyword evidence="5" id="KW-0804">Transcription</keyword>
<dbReference type="InterPro" id="IPR056280">
    <property type="entry name" value="AIPP2-like_SPOC"/>
</dbReference>
<sequence length="797" mass="88479">MSFISCSSAAVSSLSRRHAKLRMPPLIICGTKEGGLLSHRSTSLLTNITTQQPRSEENNINNKDKDTKGHFYSSSSYLIAKLIPLGCVWIKDLKREKEMEMEKLDNPIGEPCDICGDIGVLEAIFECSCCKIAHEHIYCMKRLCDVVPDAWLCEACEMGSKLSPKSGKQDLPKTSLSKPTDVMDQETASSAGNSKLLKWEKIGRPGKVKYIPAQEAVLLSSGAKKCGSPSQINMRPSYGPSKIVGSMSAMTPIKPKATFLKSPVYVKVNPSFGPPGFSPPKHGNTQTSPVVQKQVTPTLKDSKAVSEKKATQASREEHVHIGWPMDALVPAVETKNASTKAEKVVNKTPCESALVMHAQPITSSGTLSCGNDCTNVKSRNIDVNNGNLMNILPETEKCFRGPALDSSWKNYRSVVHPMILLFALSSGNFEVLDTIYQKGLNDEFHAHPPSKVHRKVYAFSKEMPKVLQFKTLPRKNVWTDIFQDDCPDADDIGLYFFSSNSQSYREFIETQDLVLRSYIDDVELFVFTSKLLSANSQRWNEEYFLWGIFRCVKRKISVYKLYEKPLPIIQSSDCACGSDANEDDNVADMEIDMIGGKDVGKVDMAIPKESSRKSCGSSREERATATSLQGLDTKIMTSSRKLDFATQRPLLVKRELCNDVPPGFEETCRLKVRNNICTETVGVEKSLLNRKEKALPEERVSEVSGAGCVQRKAMEDSDSPRVQEKHHQVQAHTPTKDPMGTYTSPVLIKRNTVGPGDEKCVKMVKEEFMSTPASKDGSSHSCVPNWECPQNIFNLPW</sequence>
<evidence type="ECO:0000313" key="9">
    <source>
        <dbReference type="Proteomes" id="UP000585474"/>
    </source>
</evidence>
<keyword evidence="2" id="KW-0863">Zinc-finger</keyword>
<dbReference type="GO" id="GO:0034244">
    <property type="term" value="P:negative regulation of transcription elongation by RNA polymerase II"/>
    <property type="evidence" value="ECO:0007669"/>
    <property type="project" value="InterPro"/>
</dbReference>
<keyword evidence="1" id="KW-0479">Metal-binding</keyword>
<evidence type="ECO:0000256" key="5">
    <source>
        <dbReference type="ARBA" id="ARBA00023163"/>
    </source>
</evidence>